<accession>F8FMD1</accession>
<reference evidence="2" key="1">
    <citation type="submission" date="2011-06" db="EMBL/GenBank/DDBJ databases">
        <title>Complete genome sequence of Paenibacillus mucilaginosus KNP414.</title>
        <authorList>
            <person name="Wang J."/>
            <person name="Hu S."/>
            <person name="Hu X."/>
            <person name="Zhang B."/>
            <person name="Dong D."/>
            <person name="Zhang S."/>
            <person name="Zhao K."/>
            <person name="Wu D."/>
        </authorList>
    </citation>
    <scope>NUCLEOTIDE SEQUENCE [LARGE SCALE GENOMIC DNA]</scope>
    <source>
        <strain evidence="2">KNP414</strain>
    </source>
</reference>
<proteinExistence type="predicted"/>
<dbReference type="Proteomes" id="UP000006620">
    <property type="component" value="Chromosome"/>
</dbReference>
<sequence>MDLAFYKVRLQDYDRSSNEIHISLNFRSRKTGEPLGRSRFVMG</sequence>
<reference evidence="1 2" key="2">
    <citation type="journal article" date="2013" name="Genome Announc.">
        <title>Genome Sequence of Growth-Improving Paenibacillus mucilaginosus Strain KNP414.</title>
        <authorList>
            <person name="Lu J.J."/>
            <person name="Wang J.F."/>
            <person name="Hu X.F."/>
        </authorList>
    </citation>
    <scope>NUCLEOTIDE SEQUENCE [LARGE SCALE GENOMIC DNA]</scope>
    <source>
        <strain evidence="1 2">KNP414</strain>
    </source>
</reference>
<dbReference type="KEGG" id="pms:KNP414_01450"/>
<protein>
    <submittedName>
        <fullName evidence="1">Uncharacterized protein</fullName>
    </submittedName>
</protein>
<evidence type="ECO:0000313" key="1">
    <source>
        <dbReference type="EMBL" id="AEI40014.1"/>
    </source>
</evidence>
<dbReference type="AlphaFoldDB" id="F8FMD1"/>
<organism evidence="1 2">
    <name type="scientific">Paenibacillus mucilaginosus (strain KNP414)</name>
    <dbReference type="NCBI Taxonomy" id="1036673"/>
    <lineage>
        <taxon>Bacteria</taxon>
        <taxon>Bacillati</taxon>
        <taxon>Bacillota</taxon>
        <taxon>Bacilli</taxon>
        <taxon>Bacillales</taxon>
        <taxon>Paenibacillaceae</taxon>
        <taxon>Paenibacillus</taxon>
    </lineage>
</organism>
<dbReference type="EMBL" id="CP002869">
    <property type="protein sequence ID" value="AEI40014.1"/>
    <property type="molecule type" value="Genomic_DNA"/>
</dbReference>
<name>F8FMD1_PAEMK</name>
<dbReference type="HOGENOM" id="CLU_3236987_0_0_9"/>
<dbReference type="PATRIC" id="fig|1036673.3.peg.1273"/>
<evidence type="ECO:0000313" key="2">
    <source>
        <dbReference type="Proteomes" id="UP000006620"/>
    </source>
</evidence>
<gene>
    <name evidence="1" type="ordered locus">KNP414_01450</name>
</gene>